<feature type="transmembrane region" description="Helical" evidence="2">
    <location>
        <begin position="37"/>
        <end position="58"/>
    </location>
</feature>
<evidence type="ECO:0000256" key="1">
    <source>
        <dbReference type="SAM" id="MobiDB-lite"/>
    </source>
</evidence>
<sequence>MSGGDGERGRDATAASAPDDAAATGAPATRRNRLRSAALWGAVGGFAFLVAAQGYLLVGGSFPFGYAWLFGLAAVVAGGVLAVAYLAEHRIARRGAKRRT</sequence>
<evidence type="ECO:0000313" key="4">
    <source>
        <dbReference type="EMBL" id="SFH47417.1"/>
    </source>
</evidence>
<keyword evidence="2" id="KW-0812">Transmembrane</keyword>
<reference evidence="4 5" key="1">
    <citation type="submission" date="2016-10" db="EMBL/GenBank/DDBJ databases">
        <authorList>
            <person name="Varghese N."/>
            <person name="Submissions S."/>
        </authorList>
    </citation>
    <scope>NUCLEOTIDE SEQUENCE [LARGE SCALE GENOMIC DNA]</scope>
    <source>
        <strain evidence="4 5">CGMCC 1.6377</strain>
    </source>
</reference>
<keyword evidence="2" id="KW-1133">Transmembrane helix</keyword>
<gene>
    <name evidence="4" type="ORF">SAMN04488066_10540</name>
</gene>
<dbReference type="InterPro" id="IPR058287">
    <property type="entry name" value="DUF7981"/>
</dbReference>
<dbReference type="Proteomes" id="UP000323537">
    <property type="component" value="Unassembled WGS sequence"/>
</dbReference>
<feature type="transmembrane region" description="Helical" evidence="2">
    <location>
        <begin position="64"/>
        <end position="87"/>
    </location>
</feature>
<proteinExistence type="predicted"/>
<organism evidence="4 5">
    <name type="scientific">Halorubrum aquaticum</name>
    <dbReference type="NCBI Taxonomy" id="387340"/>
    <lineage>
        <taxon>Archaea</taxon>
        <taxon>Methanobacteriati</taxon>
        <taxon>Methanobacteriota</taxon>
        <taxon>Stenosarchaea group</taxon>
        <taxon>Halobacteria</taxon>
        <taxon>Halobacteriales</taxon>
        <taxon>Haloferacaceae</taxon>
        <taxon>Halorubrum</taxon>
    </lineage>
</organism>
<protein>
    <recommendedName>
        <fullName evidence="3">DUF7981 domain-containing protein</fullName>
    </recommendedName>
</protein>
<keyword evidence="5" id="KW-1185">Reference proteome</keyword>
<feature type="domain" description="DUF7981" evidence="3">
    <location>
        <begin position="31"/>
        <end position="95"/>
    </location>
</feature>
<name>A0A1I3ABE9_9EURY</name>
<feature type="region of interest" description="Disordered" evidence="1">
    <location>
        <begin position="1"/>
        <end position="29"/>
    </location>
</feature>
<dbReference type="AlphaFoldDB" id="A0A1I3ABE9"/>
<dbReference type="RefSeq" id="WP_149783902.1">
    <property type="nucleotide sequence ID" value="NZ_BAAADP010000003.1"/>
</dbReference>
<keyword evidence="2" id="KW-0472">Membrane</keyword>
<feature type="compositionally biased region" description="Basic and acidic residues" evidence="1">
    <location>
        <begin position="1"/>
        <end position="11"/>
    </location>
</feature>
<evidence type="ECO:0000259" key="3">
    <source>
        <dbReference type="Pfam" id="PF25938"/>
    </source>
</evidence>
<accession>A0A1I3ABE9</accession>
<dbReference type="EMBL" id="FOPZ01000005">
    <property type="protein sequence ID" value="SFH47417.1"/>
    <property type="molecule type" value="Genomic_DNA"/>
</dbReference>
<feature type="compositionally biased region" description="Low complexity" evidence="1">
    <location>
        <begin position="12"/>
        <end position="29"/>
    </location>
</feature>
<evidence type="ECO:0000256" key="2">
    <source>
        <dbReference type="SAM" id="Phobius"/>
    </source>
</evidence>
<dbReference type="Pfam" id="PF25938">
    <property type="entry name" value="DUF7981"/>
    <property type="match status" value="1"/>
</dbReference>
<evidence type="ECO:0000313" key="5">
    <source>
        <dbReference type="Proteomes" id="UP000323537"/>
    </source>
</evidence>